<gene>
    <name evidence="1" type="ORF">HPB50_003620</name>
</gene>
<organism evidence="1 2">
    <name type="scientific">Hyalomma asiaticum</name>
    <name type="common">Tick</name>
    <dbReference type="NCBI Taxonomy" id="266040"/>
    <lineage>
        <taxon>Eukaryota</taxon>
        <taxon>Metazoa</taxon>
        <taxon>Ecdysozoa</taxon>
        <taxon>Arthropoda</taxon>
        <taxon>Chelicerata</taxon>
        <taxon>Arachnida</taxon>
        <taxon>Acari</taxon>
        <taxon>Parasitiformes</taxon>
        <taxon>Ixodida</taxon>
        <taxon>Ixodoidea</taxon>
        <taxon>Ixodidae</taxon>
        <taxon>Hyalomminae</taxon>
        <taxon>Hyalomma</taxon>
    </lineage>
</organism>
<reference evidence="1" key="1">
    <citation type="submission" date="2020-05" db="EMBL/GenBank/DDBJ databases">
        <title>Large-scale comparative analyses of tick genomes elucidate their genetic diversity and vector capacities.</title>
        <authorList>
            <person name="Jia N."/>
            <person name="Wang J."/>
            <person name="Shi W."/>
            <person name="Du L."/>
            <person name="Sun Y."/>
            <person name="Zhan W."/>
            <person name="Jiang J."/>
            <person name="Wang Q."/>
            <person name="Zhang B."/>
            <person name="Ji P."/>
            <person name="Sakyi L.B."/>
            <person name="Cui X."/>
            <person name="Yuan T."/>
            <person name="Jiang B."/>
            <person name="Yang W."/>
            <person name="Lam T.T.-Y."/>
            <person name="Chang Q."/>
            <person name="Ding S."/>
            <person name="Wang X."/>
            <person name="Zhu J."/>
            <person name="Ruan X."/>
            <person name="Zhao L."/>
            <person name="Wei J."/>
            <person name="Que T."/>
            <person name="Du C."/>
            <person name="Cheng J."/>
            <person name="Dai P."/>
            <person name="Han X."/>
            <person name="Huang E."/>
            <person name="Gao Y."/>
            <person name="Liu J."/>
            <person name="Shao H."/>
            <person name="Ye R."/>
            <person name="Li L."/>
            <person name="Wei W."/>
            <person name="Wang X."/>
            <person name="Wang C."/>
            <person name="Yang T."/>
            <person name="Huo Q."/>
            <person name="Li W."/>
            <person name="Guo W."/>
            <person name="Chen H."/>
            <person name="Zhou L."/>
            <person name="Ni X."/>
            <person name="Tian J."/>
            <person name="Zhou Y."/>
            <person name="Sheng Y."/>
            <person name="Liu T."/>
            <person name="Pan Y."/>
            <person name="Xia L."/>
            <person name="Li J."/>
            <person name="Zhao F."/>
            <person name="Cao W."/>
        </authorList>
    </citation>
    <scope>NUCLEOTIDE SEQUENCE</scope>
    <source>
        <strain evidence="1">Hyas-2018</strain>
    </source>
</reference>
<keyword evidence="2" id="KW-1185">Reference proteome</keyword>
<comment type="caution">
    <text evidence="1">The sequence shown here is derived from an EMBL/GenBank/DDBJ whole genome shotgun (WGS) entry which is preliminary data.</text>
</comment>
<dbReference type="Proteomes" id="UP000821845">
    <property type="component" value="Chromosome 9"/>
</dbReference>
<name>A0ACB7RHK9_HYAAI</name>
<proteinExistence type="predicted"/>
<protein>
    <submittedName>
        <fullName evidence="1">Uncharacterized protein</fullName>
    </submittedName>
</protein>
<evidence type="ECO:0000313" key="1">
    <source>
        <dbReference type="EMBL" id="KAH6921630.1"/>
    </source>
</evidence>
<accession>A0ACB7RHK9</accession>
<evidence type="ECO:0000313" key="2">
    <source>
        <dbReference type="Proteomes" id="UP000821845"/>
    </source>
</evidence>
<sequence>MTAKDHMRQKLDELMGTGWDGVKNSLHYSDPKVCRCFLLGLCPHDALAGTKMSMGACSKIHNYALKADFENSSRLYRQGQHRFYELTVLTYLQKVIRSCEILDRAKKGRLTRCQTTARNNRHGDKEATLKSYNDLVDKKLVEAEDLGNQGKVDDAIKVIKEVERLKRRRNRLERLLDRKSNEPVKEQKQNICEECQLCIGLDDNEQRIANHASGRLHNAILDMRRKIAELAASLEKSQMPGDWSRLDVAQQQTKQSTSRLDLASTRAHSYSPRSPRSSSRSSRRSRSRSRSSRRSRSRSSRKSYSSNYSRSSGECSSSSRSRSRSRSRSKHRRRSRKSRSKSRSRSSRRGSSRSCSRSRYSSSSSRSYSSSCSRSRNRSRSCSCCSWCSDRSRGQAKHRSRSRSRSRSQSKHRHGRRRRSRDRERRSRTPRKSKASKRSPDKGEGKTVSERSQVPDKEPKESSAKDDSKWSRKKEAESEEMKTKKEHCSPSLEAKAREAKTEKDQPPKPTGDKEGCTRELSEGEISCETESEQANSAHESPSKNLEEPEVVTKKKRRKGTKTRKKHESPRGRYSQTEDSGDESCSESSTYYQLVKRPKKKSAKIRKHSLKKKIKVDTGRMSRKPRYVHYNILTTHTNPAAQTQGPRAQVETSPPDAFGFGGRRRQRIVYVVRIPAGQANQNQEEQEEDAPKPSCEEREFEEEQHYLFKSEARFEEEKRRSRQERIENVAQCQGFGENKVEKKAFERQRLVIFLIERLSGTQEQTQGEVGEEKQEGEAKEVNEKEARPASPKRPSPPRPPKPAWLSAARARSFFVLNATLLATSNSSSPDSVYGTPNAYQDPTVPLTGKSFMIQLTGAVLDMDIETTRCTQYTFPSILDSSYDLAMSPVPKTKT</sequence>
<dbReference type="EMBL" id="CM023489">
    <property type="protein sequence ID" value="KAH6921630.1"/>
    <property type="molecule type" value="Genomic_DNA"/>
</dbReference>